<comment type="subcellular location">
    <subcellularLocation>
        <location evidence="2">Cell membrane</location>
        <topology evidence="2">Multi-pass membrane protein</topology>
    </subcellularLocation>
</comment>
<dbReference type="InterPro" id="IPR005467">
    <property type="entry name" value="His_kinase_dom"/>
</dbReference>
<dbReference type="InterPro" id="IPR004358">
    <property type="entry name" value="Sig_transdc_His_kin-like_C"/>
</dbReference>
<evidence type="ECO:0000313" key="17">
    <source>
        <dbReference type="Proteomes" id="UP000290649"/>
    </source>
</evidence>
<comment type="caution">
    <text evidence="16">The sequence shown here is derived from an EMBL/GenBank/DDBJ whole genome shotgun (WGS) entry which is preliminary data.</text>
</comment>
<evidence type="ECO:0000256" key="1">
    <source>
        <dbReference type="ARBA" id="ARBA00000085"/>
    </source>
</evidence>
<reference evidence="16 17" key="1">
    <citation type="journal article" date="2019" name="Int. J. Syst. Evol. Microbiol.">
        <title>Anaerobacillus alkaliphilus sp. nov., a novel alkaliphilic and moderately halophilic bacterium.</title>
        <authorList>
            <person name="Borsodi A.K."/>
            <person name="Aszalos J.M."/>
            <person name="Bihari P."/>
            <person name="Nagy I."/>
            <person name="Schumann P."/>
            <person name="Sproer C."/>
            <person name="Kovacs A.L."/>
            <person name="Boka K."/>
            <person name="Dobosy P."/>
            <person name="Ovari M."/>
            <person name="Szili-Kovacs T."/>
            <person name="Toth E."/>
        </authorList>
    </citation>
    <scope>NUCLEOTIDE SEQUENCE [LARGE SCALE GENOMIC DNA]</scope>
    <source>
        <strain evidence="16 17">B16-10</strain>
    </source>
</reference>
<organism evidence="16 17">
    <name type="scientific">Anaerobacillus alkaliphilus</name>
    <dbReference type="NCBI Taxonomy" id="1548597"/>
    <lineage>
        <taxon>Bacteria</taxon>
        <taxon>Bacillati</taxon>
        <taxon>Bacillota</taxon>
        <taxon>Bacilli</taxon>
        <taxon>Bacillales</taxon>
        <taxon>Bacillaceae</taxon>
        <taxon>Anaerobacillus</taxon>
    </lineage>
</organism>
<evidence type="ECO:0000256" key="10">
    <source>
        <dbReference type="ARBA" id="ARBA00022840"/>
    </source>
</evidence>
<sequence>MIDVYITYYLVRGFSMPESIKDVLLNVLFIFLPIIMYYFLWELRTKTKNGTITNYLFGLVCILSIYLTMSFPIYYQDGFLYDLRYLPLLFALLFAPIHISIFIVLFTILYRYYLGGDGFYFSLLTISLSYLLGFTIRQFFHSLSLRRKIAVTFLATFFVPLMSFFFIATFVKEITNILAMYSYLFIVPITASIMVFIIEKLNDQQLLKLELEKNDQLHLVSEFAASIAHEVRNPMTVSRGFIQLISNNEQISIKERQFLQLALGELDRAQAIITDYLSLAKPKDQRKKYFNVSESIEKVINCVEAYALINNVNVTSSIEPNTYLYGEEGKLIQAMINFVKNGIEAMPDGGEINIALTKFEDYFTIVVKDQGIGLSSDQIEQLGSAFFSTKEKGTGLGLLVSYNIVQTLGGVISVTSKKGSGTEFTLKFSNQKKTSTT</sequence>
<evidence type="ECO:0000256" key="6">
    <source>
        <dbReference type="ARBA" id="ARBA00022679"/>
    </source>
</evidence>
<dbReference type="SUPFAM" id="SSF55874">
    <property type="entry name" value="ATPase domain of HSP90 chaperone/DNA topoisomerase II/histidine kinase"/>
    <property type="match status" value="1"/>
</dbReference>
<dbReference type="InterPro" id="IPR011620">
    <property type="entry name" value="Sig_transdc_His_kinase_LytS_TM"/>
</dbReference>
<keyword evidence="11 14" id="KW-1133">Transmembrane helix</keyword>
<keyword evidence="5" id="KW-0597">Phosphoprotein</keyword>
<dbReference type="InterPro" id="IPR003661">
    <property type="entry name" value="HisK_dim/P_dom"/>
</dbReference>
<evidence type="ECO:0000259" key="15">
    <source>
        <dbReference type="PROSITE" id="PS50109"/>
    </source>
</evidence>
<feature type="transmembrane region" description="Helical" evidence="14">
    <location>
        <begin position="52"/>
        <end position="74"/>
    </location>
</feature>
<evidence type="ECO:0000256" key="2">
    <source>
        <dbReference type="ARBA" id="ARBA00004651"/>
    </source>
</evidence>
<protein>
    <recommendedName>
        <fullName evidence="3">histidine kinase</fullName>
        <ecNumber evidence="3">2.7.13.3</ecNumber>
    </recommendedName>
</protein>
<dbReference type="Gene3D" id="3.30.565.10">
    <property type="entry name" value="Histidine kinase-like ATPase, C-terminal domain"/>
    <property type="match status" value="1"/>
</dbReference>
<feature type="transmembrane region" description="Helical" evidence="14">
    <location>
        <begin position="119"/>
        <end position="137"/>
    </location>
</feature>
<dbReference type="CDD" id="cd00082">
    <property type="entry name" value="HisKA"/>
    <property type="match status" value="1"/>
</dbReference>
<dbReference type="Pfam" id="PF07694">
    <property type="entry name" value="5TM-5TMR_LYT"/>
    <property type="match status" value="1"/>
</dbReference>
<keyword evidence="13 14" id="KW-0472">Membrane</keyword>
<keyword evidence="4" id="KW-1003">Cell membrane</keyword>
<comment type="catalytic activity">
    <reaction evidence="1">
        <text>ATP + protein L-histidine = ADP + protein N-phospho-L-histidine.</text>
        <dbReference type="EC" id="2.7.13.3"/>
    </reaction>
</comment>
<evidence type="ECO:0000256" key="13">
    <source>
        <dbReference type="ARBA" id="ARBA00023136"/>
    </source>
</evidence>
<dbReference type="GO" id="GO:0005524">
    <property type="term" value="F:ATP binding"/>
    <property type="evidence" value="ECO:0007669"/>
    <property type="project" value="UniProtKB-KW"/>
</dbReference>
<feature type="transmembrane region" description="Helical" evidence="14">
    <location>
        <begin position="177"/>
        <end position="198"/>
    </location>
</feature>
<dbReference type="PRINTS" id="PR00344">
    <property type="entry name" value="BCTRLSENSOR"/>
</dbReference>
<keyword evidence="12" id="KW-0902">Two-component regulatory system</keyword>
<keyword evidence="9 16" id="KW-0418">Kinase</keyword>
<feature type="domain" description="Histidine kinase" evidence="15">
    <location>
        <begin position="226"/>
        <end position="432"/>
    </location>
</feature>
<name>A0A4Q0VPG2_9BACI</name>
<gene>
    <name evidence="16" type="ORF">DS745_18735</name>
</gene>
<evidence type="ECO:0000256" key="7">
    <source>
        <dbReference type="ARBA" id="ARBA00022692"/>
    </source>
</evidence>
<keyword evidence="10" id="KW-0067">ATP-binding</keyword>
<keyword evidence="6" id="KW-0808">Transferase</keyword>
<evidence type="ECO:0000256" key="8">
    <source>
        <dbReference type="ARBA" id="ARBA00022741"/>
    </source>
</evidence>
<evidence type="ECO:0000256" key="4">
    <source>
        <dbReference type="ARBA" id="ARBA00022475"/>
    </source>
</evidence>
<evidence type="ECO:0000256" key="11">
    <source>
        <dbReference type="ARBA" id="ARBA00022989"/>
    </source>
</evidence>
<accession>A0A4Q0VPG2</accession>
<keyword evidence="17" id="KW-1185">Reference proteome</keyword>
<dbReference type="SUPFAM" id="SSF47384">
    <property type="entry name" value="Homodimeric domain of signal transducing histidine kinase"/>
    <property type="match status" value="1"/>
</dbReference>
<dbReference type="GO" id="GO:0000155">
    <property type="term" value="F:phosphorelay sensor kinase activity"/>
    <property type="evidence" value="ECO:0007669"/>
    <property type="project" value="InterPro"/>
</dbReference>
<dbReference type="OrthoDB" id="9815750at2"/>
<dbReference type="Gene3D" id="1.10.287.130">
    <property type="match status" value="1"/>
</dbReference>
<dbReference type="PROSITE" id="PS50109">
    <property type="entry name" value="HIS_KIN"/>
    <property type="match status" value="1"/>
</dbReference>
<dbReference type="SMART" id="SM00387">
    <property type="entry name" value="HATPase_c"/>
    <property type="match status" value="1"/>
</dbReference>
<dbReference type="GO" id="GO:0005886">
    <property type="term" value="C:plasma membrane"/>
    <property type="evidence" value="ECO:0007669"/>
    <property type="project" value="UniProtKB-SubCell"/>
</dbReference>
<dbReference type="InterPro" id="IPR036097">
    <property type="entry name" value="HisK_dim/P_sf"/>
</dbReference>
<evidence type="ECO:0000256" key="12">
    <source>
        <dbReference type="ARBA" id="ARBA00023012"/>
    </source>
</evidence>
<evidence type="ECO:0000256" key="3">
    <source>
        <dbReference type="ARBA" id="ARBA00012438"/>
    </source>
</evidence>
<proteinExistence type="predicted"/>
<dbReference type="GO" id="GO:0071555">
    <property type="term" value="P:cell wall organization"/>
    <property type="evidence" value="ECO:0007669"/>
    <property type="project" value="InterPro"/>
</dbReference>
<evidence type="ECO:0000256" key="9">
    <source>
        <dbReference type="ARBA" id="ARBA00022777"/>
    </source>
</evidence>
<keyword evidence="7 14" id="KW-0812">Transmembrane</keyword>
<feature type="transmembrane region" description="Helical" evidence="14">
    <location>
        <begin position="23"/>
        <end position="40"/>
    </location>
</feature>
<dbReference type="InterPro" id="IPR036890">
    <property type="entry name" value="HATPase_C_sf"/>
</dbReference>
<feature type="transmembrane region" description="Helical" evidence="14">
    <location>
        <begin position="149"/>
        <end position="171"/>
    </location>
</feature>
<dbReference type="Proteomes" id="UP000290649">
    <property type="component" value="Unassembled WGS sequence"/>
</dbReference>
<dbReference type="PANTHER" id="PTHR43065">
    <property type="entry name" value="SENSOR HISTIDINE KINASE"/>
    <property type="match status" value="1"/>
</dbReference>
<dbReference type="AlphaFoldDB" id="A0A4Q0VPG2"/>
<keyword evidence="8" id="KW-0547">Nucleotide-binding</keyword>
<dbReference type="PANTHER" id="PTHR43065:SF46">
    <property type="entry name" value="C4-DICARBOXYLATE TRANSPORT SENSOR PROTEIN DCTB"/>
    <property type="match status" value="1"/>
</dbReference>
<dbReference type="InterPro" id="IPR003594">
    <property type="entry name" value="HATPase_dom"/>
</dbReference>
<dbReference type="Pfam" id="PF02518">
    <property type="entry name" value="HATPase_c"/>
    <property type="match status" value="1"/>
</dbReference>
<evidence type="ECO:0000256" key="5">
    <source>
        <dbReference type="ARBA" id="ARBA00022553"/>
    </source>
</evidence>
<dbReference type="EC" id="2.7.13.3" evidence="3"/>
<evidence type="ECO:0000256" key="14">
    <source>
        <dbReference type="SAM" id="Phobius"/>
    </source>
</evidence>
<dbReference type="SMART" id="SM00388">
    <property type="entry name" value="HisKA"/>
    <property type="match status" value="1"/>
</dbReference>
<evidence type="ECO:0000313" key="16">
    <source>
        <dbReference type="EMBL" id="RXI98362.1"/>
    </source>
</evidence>
<dbReference type="Pfam" id="PF00512">
    <property type="entry name" value="HisKA"/>
    <property type="match status" value="1"/>
</dbReference>
<dbReference type="EMBL" id="QOUX01000046">
    <property type="protein sequence ID" value="RXI98362.1"/>
    <property type="molecule type" value="Genomic_DNA"/>
</dbReference>
<feature type="transmembrane region" description="Helical" evidence="14">
    <location>
        <begin position="86"/>
        <end position="113"/>
    </location>
</feature>